<dbReference type="KEGG" id="cprv:CYPRO_3328"/>
<keyword evidence="4" id="KW-0808">Transferase</keyword>
<evidence type="ECO:0000256" key="3">
    <source>
        <dbReference type="ARBA" id="ARBA00022553"/>
    </source>
</evidence>
<keyword evidence="8" id="KW-0902">Two-component regulatory system</keyword>
<evidence type="ECO:0000313" key="10">
    <source>
        <dbReference type="EMBL" id="AXJ02560.1"/>
    </source>
</evidence>
<evidence type="ECO:0000256" key="6">
    <source>
        <dbReference type="ARBA" id="ARBA00022777"/>
    </source>
</evidence>
<dbReference type="Proteomes" id="UP000254808">
    <property type="component" value="Chromosome"/>
</dbReference>
<sequence length="439" mass="49565">MNLQSATSTTSFRVKAFVISLLLLLAIASFVYTQYLIGQIRDNERASTELWAKASAYISVEQYQQSRMQLQRMQQELDAHPLIGQELKNRWNSVLSRVESELSNAGLDFVANEVIINNLFEIPSVVVDQDGRIVHHRNIRDSELDEGLIDRYAGVNEPIIFLVGEGESQEMQMLYYGNSALVSTLRFFPYIQFGLLALFLGLGYASLNSIKRNEQSKLWVGMARESAHQLGTPISSLMGWIELLKESASDNEYMLSVIHELENDVDRLQTIAERFNKIGSEPELKVMRAGPVISHVCSYMSRRLPQLGGKIDFKKDIEMQAKVDLNEQLFSWALENLIKNAFDATDEGYVSVTSVANSGILHIDVEDTGKGIERKLHKEVFSPGFSTKKRGWGLGLSLARRIIEDYHEGKIYIATSNPGSGTRFRIELPVKTEYSILEL</sequence>
<dbReference type="InterPro" id="IPR003661">
    <property type="entry name" value="HisK_dim/P_dom"/>
</dbReference>
<dbReference type="RefSeq" id="WP_114985633.1">
    <property type="nucleotide sequence ID" value="NZ_CP027806.1"/>
</dbReference>
<feature type="domain" description="Histidine kinase" evidence="9">
    <location>
        <begin position="225"/>
        <end position="432"/>
    </location>
</feature>
<dbReference type="PRINTS" id="PR00344">
    <property type="entry name" value="BCTRLSENSOR"/>
</dbReference>
<evidence type="ECO:0000259" key="9">
    <source>
        <dbReference type="PROSITE" id="PS50109"/>
    </source>
</evidence>
<dbReference type="InterPro" id="IPR003594">
    <property type="entry name" value="HATPase_dom"/>
</dbReference>
<evidence type="ECO:0000256" key="8">
    <source>
        <dbReference type="ARBA" id="ARBA00023012"/>
    </source>
</evidence>
<dbReference type="EMBL" id="CP027806">
    <property type="protein sequence ID" value="AXJ02560.1"/>
    <property type="molecule type" value="Genomic_DNA"/>
</dbReference>
<dbReference type="Gene3D" id="1.10.287.130">
    <property type="match status" value="1"/>
</dbReference>
<reference evidence="10 11" key="1">
    <citation type="submission" date="2018-03" db="EMBL/GenBank/DDBJ databases">
        <title>Phenotypic and genomic properties of Cyclonatronum proteinivorum gen. nov., sp. nov., a haloalkaliphilic bacteroidete from soda lakes possessing Na+-translocating rhodopsin.</title>
        <authorList>
            <person name="Toshchakov S.V."/>
            <person name="Korzhenkov A."/>
            <person name="Samarov N.I."/>
            <person name="Kublanov I.V."/>
            <person name="Muntyan M.S."/>
            <person name="Sorokin D.Y."/>
        </authorList>
    </citation>
    <scope>NUCLEOTIDE SEQUENCE [LARGE SCALE GENOMIC DNA]</scope>
    <source>
        <strain evidence="10 11">Omega</strain>
    </source>
</reference>
<dbReference type="SUPFAM" id="SSF55874">
    <property type="entry name" value="ATPase domain of HSP90 chaperone/DNA topoisomerase II/histidine kinase"/>
    <property type="match status" value="1"/>
</dbReference>
<keyword evidence="7" id="KW-0067">ATP-binding</keyword>
<dbReference type="GO" id="GO:0000155">
    <property type="term" value="F:phosphorelay sensor kinase activity"/>
    <property type="evidence" value="ECO:0007669"/>
    <property type="project" value="InterPro"/>
</dbReference>
<evidence type="ECO:0000256" key="5">
    <source>
        <dbReference type="ARBA" id="ARBA00022741"/>
    </source>
</evidence>
<protein>
    <recommendedName>
        <fullName evidence="2">histidine kinase</fullName>
        <ecNumber evidence="2">2.7.13.3</ecNumber>
    </recommendedName>
</protein>
<dbReference type="Pfam" id="PF02518">
    <property type="entry name" value="HATPase_c"/>
    <property type="match status" value="1"/>
</dbReference>
<accession>A0A345UQ08</accession>
<dbReference type="InterPro" id="IPR036890">
    <property type="entry name" value="HATPase_C_sf"/>
</dbReference>
<dbReference type="InterPro" id="IPR004358">
    <property type="entry name" value="Sig_transdc_His_kin-like_C"/>
</dbReference>
<evidence type="ECO:0000256" key="7">
    <source>
        <dbReference type="ARBA" id="ARBA00022840"/>
    </source>
</evidence>
<keyword evidence="6 10" id="KW-0418">Kinase</keyword>
<dbReference type="PANTHER" id="PTHR43065:SF46">
    <property type="entry name" value="C4-DICARBOXYLATE TRANSPORT SENSOR PROTEIN DCTB"/>
    <property type="match status" value="1"/>
</dbReference>
<comment type="catalytic activity">
    <reaction evidence="1">
        <text>ATP + protein L-histidine = ADP + protein N-phospho-L-histidine.</text>
        <dbReference type="EC" id="2.7.13.3"/>
    </reaction>
</comment>
<dbReference type="PANTHER" id="PTHR43065">
    <property type="entry name" value="SENSOR HISTIDINE KINASE"/>
    <property type="match status" value="1"/>
</dbReference>
<dbReference type="SUPFAM" id="SSF47384">
    <property type="entry name" value="Homodimeric domain of signal transducing histidine kinase"/>
    <property type="match status" value="1"/>
</dbReference>
<dbReference type="InterPro" id="IPR036097">
    <property type="entry name" value="HisK_dim/P_sf"/>
</dbReference>
<keyword evidence="3" id="KW-0597">Phosphoprotein</keyword>
<dbReference type="CDD" id="cd00082">
    <property type="entry name" value="HisKA"/>
    <property type="match status" value="1"/>
</dbReference>
<name>A0A345UQ08_9BACT</name>
<dbReference type="AlphaFoldDB" id="A0A345UQ08"/>
<evidence type="ECO:0000256" key="2">
    <source>
        <dbReference type="ARBA" id="ARBA00012438"/>
    </source>
</evidence>
<dbReference type="EC" id="2.7.13.3" evidence="2"/>
<evidence type="ECO:0000313" key="11">
    <source>
        <dbReference type="Proteomes" id="UP000254808"/>
    </source>
</evidence>
<dbReference type="GO" id="GO:0005524">
    <property type="term" value="F:ATP binding"/>
    <property type="evidence" value="ECO:0007669"/>
    <property type="project" value="UniProtKB-KW"/>
</dbReference>
<dbReference type="OrthoDB" id="9815750at2"/>
<keyword evidence="5" id="KW-0547">Nucleotide-binding</keyword>
<proteinExistence type="predicted"/>
<dbReference type="InterPro" id="IPR005467">
    <property type="entry name" value="His_kinase_dom"/>
</dbReference>
<dbReference type="PROSITE" id="PS50109">
    <property type="entry name" value="HIS_KIN"/>
    <property type="match status" value="1"/>
</dbReference>
<dbReference type="Gene3D" id="3.30.565.10">
    <property type="entry name" value="Histidine kinase-like ATPase, C-terminal domain"/>
    <property type="match status" value="1"/>
</dbReference>
<evidence type="ECO:0000256" key="4">
    <source>
        <dbReference type="ARBA" id="ARBA00022679"/>
    </source>
</evidence>
<evidence type="ECO:0000256" key="1">
    <source>
        <dbReference type="ARBA" id="ARBA00000085"/>
    </source>
</evidence>
<keyword evidence="11" id="KW-1185">Reference proteome</keyword>
<dbReference type="SMART" id="SM00387">
    <property type="entry name" value="HATPase_c"/>
    <property type="match status" value="1"/>
</dbReference>
<gene>
    <name evidence="10" type="ORF">CYPRO_3328</name>
</gene>
<organism evidence="10 11">
    <name type="scientific">Cyclonatronum proteinivorum</name>
    <dbReference type="NCBI Taxonomy" id="1457365"/>
    <lineage>
        <taxon>Bacteria</taxon>
        <taxon>Pseudomonadati</taxon>
        <taxon>Balneolota</taxon>
        <taxon>Balneolia</taxon>
        <taxon>Balneolales</taxon>
        <taxon>Cyclonatronaceae</taxon>
        <taxon>Cyclonatronum</taxon>
    </lineage>
</organism>